<proteinExistence type="predicted"/>
<evidence type="ECO:0000256" key="5">
    <source>
        <dbReference type="ARBA" id="ARBA00023052"/>
    </source>
</evidence>
<dbReference type="InterPro" id="IPR009014">
    <property type="entry name" value="Transketo_C/PFOR_II"/>
</dbReference>
<dbReference type="SUPFAM" id="SSF52922">
    <property type="entry name" value="TK C-terminal domain-like"/>
    <property type="match status" value="1"/>
</dbReference>
<dbReference type="InterPro" id="IPR005475">
    <property type="entry name" value="Transketolase-like_Pyr-bd"/>
</dbReference>
<name>A0ABT3PTX4_9BACT</name>
<evidence type="ECO:0000313" key="7">
    <source>
        <dbReference type="EMBL" id="MCW9711278.1"/>
    </source>
</evidence>
<accession>A0ABT3PTX4</accession>
<sequence length="686" mass="75721">MKTIDWENIAQLMLYSRAIDDKEEKELVPDKEVLYQFSARGHELGQLLLGAHLYHEHDAASAYYRSRPLMLSLGLSLEDAMAAPMAKSGGYSDGRDIGVVCNKPGLGAPTVLPMAGDVGAQYTPAIGWAQGIRYHRKNLENKNYENAISVVMGGDGSVATNGFWSALTIATTQNLPILFYIEDNNYGISVPADYQTPGGNIAKNLYSFKNMRIFDGDGTSPEESAELITQSVNYVRDRKGPALIHLTMPRLNGHSYQDNQAYKPDELLEEEQQRDPLNKLKSFLVPDRVSEADWNDLKAKAAESVDEASRAALNRPSPDKEQATRYVFSEYKENGSPEIQLVGGLAPSGHQFPDQSTEPNAGKQRINIVEGIRKTLDYELETNPKVVVFGEDVGAKGGVHAATMGLQTKYGQSRVFDTSLSEEGIIGRAVGLAYSGLMPVAEIQFRKYADPATEQLNNCGTIRWRTANKFAAPIVVRMPGGFAKCGDPWHSMSNEVFFAHAVGWQVAMPSNAQDAVGLLRSAMRSNNPTIFFEHRNLLDAKYARRPYPGDKFVVPFGKAEKLQKGKDLTIVTWGAMCERCEEAAGLTDYSADILDLRTLMPWDKESVLESVKTTNRCLIVHEDTQTAGFGAEVSAVLMKEAFKYLDAPVERLTMPDIPMPHNVELMNAVLPDVQKISNSIENLCSF</sequence>
<comment type="function">
    <text evidence="2">E1 component of the 2-oxoglutarate dehydrogenase (OGDH) complex which catalyzes the decarboxylation of 2-oxoglutarate, the first step in the conversion of 2-oxoglutarate to succinyl-CoA and CO(2).</text>
</comment>
<evidence type="ECO:0000256" key="2">
    <source>
        <dbReference type="ARBA" id="ARBA00003906"/>
    </source>
</evidence>
<dbReference type="InterPro" id="IPR033248">
    <property type="entry name" value="Transketolase_C"/>
</dbReference>
<keyword evidence="7" id="KW-0670">Pyruvate</keyword>
<organism evidence="7 8">
    <name type="scientific">Fodinibius salicampi</name>
    <dbReference type="NCBI Taxonomy" id="1920655"/>
    <lineage>
        <taxon>Bacteria</taxon>
        <taxon>Pseudomonadati</taxon>
        <taxon>Balneolota</taxon>
        <taxon>Balneolia</taxon>
        <taxon>Balneolales</taxon>
        <taxon>Balneolaceae</taxon>
        <taxon>Fodinibius</taxon>
    </lineage>
</organism>
<comment type="caution">
    <text evidence="7">The sequence shown here is derived from an EMBL/GenBank/DDBJ whole genome shotgun (WGS) entry which is preliminary data.</text>
</comment>
<dbReference type="CDD" id="cd02000">
    <property type="entry name" value="TPP_E1_PDC_ADC_BCADC"/>
    <property type="match status" value="1"/>
</dbReference>
<dbReference type="Pfam" id="PF02780">
    <property type="entry name" value="Transketolase_C"/>
    <property type="match status" value="1"/>
</dbReference>
<dbReference type="Pfam" id="PF02779">
    <property type="entry name" value="Transket_pyr"/>
    <property type="match status" value="1"/>
</dbReference>
<dbReference type="Gene3D" id="3.40.50.920">
    <property type="match status" value="1"/>
</dbReference>
<dbReference type="Proteomes" id="UP001207337">
    <property type="component" value="Unassembled WGS sequence"/>
</dbReference>
<evidence type="ECO:0000313" key="8">
    <source>
        <dbReference type="Proteomes" id="UP001207337"/>
    </source>
</evidence>
<comment type="cofactor">
    <cofactor evidence="1">
        <name>thiamine diphosphate</name>
        <dbReference type="ChEBI" id="CHEBI:58937"/>
    </cofactor>
</comment>
<evidence type="ECO:0000256" key="4">
    <source>
        <dbReference type="ARBA" id="ARBA00023002"/>
    </source>
</evidence>
<evidence type="ECO:0000259" key="6">
    <source>
        <dbReference type="SMART" id="SM00861"/>
    </source>
</evidence>
<keyword evidence="8" id="KW-1185">Reference proteome</keyword>
<dbReference type="PANTHER" id="PTHR42980">
    <property type="entry name" value="2-OXOISOVALERATE DEHYDROGENASE SUBUNIT BETA-RELATED"/>
    <property type="match status" value="1"/>
</dbReference>
<dbReference type="EMBL" id="JAJNDC010000001">
    <property type="protein sequence ID" value="MCW9711278.1"/>
    <property type="molecule type" value="Genomic_DNA"/>
</dbReference>
<dbReference type="InterPro" id="IPR001017">
    <property type="entry name" value="DH_E1"/>
</dbReference>
<keyword evidence="5" id="KW-0786">Thiamine pyrophosphate</keyword>
<dbReference type="SUPFAM" id="SSF52518">
    <property type="entry name" value="Thiamin diphosphate-binding fold (THDP-binding)"/>
    <property type="match status" value="2"/>
</dbReference>
<dbReference type="Pfam" id="PF00676">
    <property type="entry name" value="E1_dh"/>
    <property type="match status" value="1"/>
</dbReference>
<dbReference type="Gene3D" id="3.40.50.970">
    <property type="match status" value="2"/>
</dbReference>
<dbReference type="CDD" id="cd07036">
    <property type="entry name" value="TPP_PYR_E1-PDHc-beta_like"/>
    <property type="match status" value="1"/>
</dbReference>
<gene>
    <name evidence="7" type="ORF">LQ318_00040</name>
</gene>
<protein>
    <recommendedName>
        <fullName evidence="3">3-methyl-2-oxobutanoate dehydrogenase (2-methylpropanoyl-transferring)</fullName>
        <ecNumber evidence="3">1.2.4.4</ecNumber>
    </recommendedName>
</protein>
<feature type="domain" description="Transketolase-like pyrimidine-binding" evidence="6">
    <location>
        <begin position="366"/>
        <end position="540"/>
    </location>
</feature>
<dbReference type="InterPro" id="IPR029061">
    <property type="entry name" value="THDP-binding"/>
</dbReference>
<keyword evidence="4" id="KW-0560">Oxidoreductase</keyword>
<reference evidence="7 8" key="1">
    <citation type="submission" date="2021-11" db="EMBL/GenBank/DDBJ databases">
        <title>Aliifidinibius sp. nov., a new bacterium isolated from saline soil.</title>
        <authorList>
            <person name="Galisteo C."/>
            <person name="De La Haba R."/>
            <person name="Sanchez-Porro C."/>
            <person name="Ventosa A."/>
        </authorList>
    </citation>
    <scope>NUCLEOTIDE SEQUENCE [LARGE SCALE GENOMIC DNA]</scope>
    <source>
        <strain evidence="7 8">KACC 190600</strain>
    </source>
</reference>
<dbReference type="SMART" id="SM00861">
    <property type="entry name" value="Transket_pyr"/>
    <property type="match status" value="1"/>
</dbReference>
<dbReference type="PANTHER" id="PTHR42980:SF1">
    <property type="entry name" value="2-OXOISOVALERATE DEHYDROGENASE SUBUNIT BETA, MITOCHONDRIAL"/>
    <property type="match status" value="1"/>
</dbReference>
<evidence type="ECO:0000256" key="1">
    <source>
        <dbReference type="ARBA" id="ARBA00001964"/>
    </source>
</evidence>
<dbReference type="EC" id="1.2.4.4" evidence="3"/>
<evidence type="ECO:0000256" key="3">
    <source>
        <dbReference type="ARBA" id="ARBA00012277"/>
    </source>
</evidence>
<dbReference type="RefSeq" id="WP_265786363.1">
    <property type="nucleotide sequence ID" value="NZ_BAABRS010000001.1"/>
</dbReference>